<keyword evidence="4" id="KW-1133">Transmembrane helix</keyword>
<feature type="domain" description="HTH araC/xylS-type" evidence="5">
    <location>
        <begin position="230"/>
        <end position="331"/>
    </location>
</feature>
<evidence type="ECO:0000259" key="5">
    <source>
        <dbReference type="PROSITE" id="PS01124"/>
    </source>
</evidence>
<gene>
    <name evidence="6" type="primary">melR</name>
    <name evidence="6" type="ORF">IMCC3135_02650</name>
</gene>
<feature type="transmembrane region" description="Helical" evidence="4">
    <location>
        <begin position="6"/>
        <end position="27"/>
    </location>
</feature>
<dbReference type="SUPFAM" id="SSF46689">
    <property type="entry name" value="Homeodomain-like"/>
    <property type="match status" value="1"/>
</dbReference>
<dbReference type="GO" id="GO:0043565">
    <property type="term" value="F:sequence-specific DNA binding"/>
    <property type="evidence" value="ECO:0007669"/>
    <property type="project" value="InterPro"/>
</dbReference>
<dbReference type="Proteomes" id="UP000250079">
    <property type="component" value="Chromosome"/>
</dbReference>
<dbReference type="PROSITE" id="PS00041">
    <property type="entry name" value="HTH_ARAC_FAMILY_1"/>
    <property type="match status" value="1"/>
</dbReference>
<dbReference type="InterPro" id="IPR018062">
    <property type="entry name" value="HTH_AraC-typ_CS"/>
</dbReference>
<keyword evidence="4" id="KW-0812">Transmembrane</keyword>
<evidence type="ECO:0000256" key="3">
    <source>
        <dbReference type="ARBA" id="ARBA00023163"/>
    </source>
</evidence>
<dbReference type="GO" id="GO:0003700">
    <property type="term" value="F:DNA-binding transcription factor activity"/>
    <property type="evidence" value="ECO:0007669"/>
    <property type="project" value="InterPro"/>
</dbReference>
<reference evidence="6 7" key="1">
    <citation type="submission" date="2016-12" db="EMBL/GenBank/DDBJ databases">
        <authorList>
            <person name="Song W.-J."/>
            <person name="Kurnit D.M."/>
        </authorList>
    </citation>
    <scope>NUCLEOTIDE SEQUENCE [LARGE SCALE GENOMIC DNA]</scope>
    <source>
        <strain evidence="6 7">IMCC3135</strain>
    </source>
</reference>
<proteinExistence type="predicted"/>
<protein>
    <submittedName>
        <fullName evidence="6">Melibiose operon regulatory protein</fullName>
    </submittedName>
</protein>
<keyword evidence="2" id="KW-0238">DNA-binding</keyword>
<evidence type="ECO:0000313" key="7">
    <source>
        <dbReference type="Proteomes" id="UP000250079"/>
    </source>
</evidence>
<dbReference type="PROSITE" id="PS01124">
    <property type="entry name" value="HTH_ARAC_FAMILY_2"/>
    <property type="match status" value="1"/>
</dbReference>
<name>A0A2Z2NHW5_9GAMM</name>
<evidence type="ECO:0000313" key="6">
    <source>
        <dbReference type="EMBL" id="ASJ70643.1"/>
    </source>
</evidence>
<feature type="transmembrane region" description="Helical" evidence="4">
    <location>
        <begin position="34"/>
        <end position="53"/>
    </location>
</feature>
<evidence type="ECO:0000256" key="2">
    <source>
        <dbReference type="ARBA" id="ARBA00023125"/>
    </source>
</evidence>
<dbReference type="InterPro" id="IPR018060">
    <property type="entry name" value="HTH_AraC"/>
</dbReference>
<keyword evidence="3" id="KW-0804">Transcription</keyword>
<dbReference type="EMBL" id="CP018632">
    <property type="protein sequence ID" value="ASJ70643.1"/>
    <property type="molecule type" value="Genomic_DNA"/>
</dbReference>
<keyword evidence="1" id="KW-0805">Transcription regulation</keyword>
<keyword evidence="7" id="KW-1185">Reference proteome</keyword>
<dbReference type="SMART" id="SM00342">
    <property type="entry name" value="HTH_ARAC"/>
    <property type="match status" value="1"/>
</dbReference>
<dbReference type="PANTHER" id="PTHR43280:SF29">
    <property type="entry name" value="ARAC-FAMILY TRANSCRIPTIONAL REGULATOR"/>
    <property type="match status" value="1"/>
</dbReference>
<evidence type="ECO:0000256" key="4">
    <source>
        <dbReference type="SAM" id="Phobius"/>
    </source>
</evidence>
<dbReference type="Pfam" id="PF12833">
    <property type="entry name" value="HTH_18"/>
    <property type="match status" value="1"/>
</dbReference>
<dbReference type="KEGG" id="gai:IMCC3135_02650"/>
<dbReference type="Gene3D" id="1.10.10.60">
    <property type="entry name" value="Homeodomain-like"/>
    <property type="match status" value="2"/>
</dbReference>
<dbReference type="PANTHER" id="PTHR43280">
    <property type="entry name" value="ARAC-FAMILY TRANSCRIPTIONAL REGULATOR"/>
    <property type="match status" value="1"/>
</dbReference>
<accession>A0A2Z2NHW5</accession>
<keyword evidence="4" id="KW-0472">Membrane</keyword>
<dbReference type="RefSeq" id="WP_088916165.1">
    <property type="nucleotide sequence ID" value="NZ_CP018632.1"/>
</dbReference>
<sequence>MTTLLTISIGFSVVSALMLLGTYSLLYHRWNKSWTSIATAAILLLTFCVTQLLHLQHIDNPEDLFASKWYSTLILLSSPAFYLFLREYLLVDARLTLRSCLHAIPLLLNLFIDNRFTIPAAFVLGATYMAISLFQLYQLRDKRQRFRIELFAVAFFLLTAVVISVLAAVATIDASLFVTGYGLLIGLSFLVVLVTLLVFPDVATNLGEAAEVRYAKTTLTQVNRPVELVRLSALMVEDKLYRNENLSLSMVAEHLGLSQHQLSELINAEHGYGFSQFIREHRINDAKQQLLTEPTASVLAISLAAGFTSQSSFYTAFSQIVGESPGKYRKRHQA</sequence>
<evidence type="ECO:0000256" key="1">
    <source>
        <dbReference type="ARBA" id="ARBA00023015"/>
    </source>
</evidence>
<dbReference type="InterPro" id="IPR009057">
    <property type="entry name" value="Homeodomain-like_sf"/>
</dbReference>
<dbReference type="OrthoDB" id="345413at2"/>
<feature type="transmembrane region" description="Helical" evidence="4">
    <location>
        <begin position="150"/>
        <end position="172"/>
    </location>
</feature>
<feature type="transmembrane region" description="Helical" evidence="4">
    <location>
        <begin position="118"/>
        <end position="138"/>
    </location>
</feature>
<feature type="transmembrane region" description="Helical" evidence="4">
    <location>
        <begin position="178"/>
        <end position="199"/>
    </location>
</feature>
<dbReference type="AlphaFoldDB" id="A0A2Z2NHW5"/>
<organism evidence="6 7">
    <name type="scientific">Granulosicoccus antarcticus IMCC3135</name>
    <dbReference type="NCBI Taxonomy" id="1192854"/>
    <lineage>
        <taxon>Bacteria</taxon>
        <taxon>Pseudomonadati</taxon>
        <taxon>Pseudomonadota</taxon>
        <taxon>Gammaproteobacteria</taxon>
        <taxon>Chromatiales</taxon>
        <taxon>Granulosicoccaceae</taxon>
        <taxon>Granulosicoccus</taxon>
    </lineage>
</organism>